<feature type="transmembrane region" description="Helical" evidence="8">
    <location>
        <begin position="127"/>
        <end position="145"/>
    </location>
</feature>
<feature type="transmembrane region" description="Helical" evidence="8">
    <location>
        <begin position="295"/>
        <end position="314"/>
    </location>
</feature>
<evidence type="ECO:0000256" key="3">
    <source>
        <dbReference type="ARBA" id="ARBA00022448"/>
    </source>
</evidence>
<dbReference type="PROSITE" id="PS50850">
    <property type="entry name" value="MFS"/>
    <property type="match status" value="1"/>
</dbReference>
<evidence type="ECO:0000313" key="11">
    <source>
        <dbReference type="Proteomes" id="UP001187682"/>
    </source>
</evidence>
<dbReference type="NCBIfam" id="TIGR00879">
    <property type="entry name" value="SP"/>
    <property type="match status" value="1"/>
</dbReference>
<keyword evidence="3 7" id="KW-0813">Transport</keyword>
<evidence type="ECO:0000259" key="9">
    <source>
        <dbReference type="PROSITE" id="PS50850"/>
    </source>
</evidence>
<dbReference type="FunFam" id="1.20.1250.20:FF:000078">
    <property type="entry name" value="MFS maltose transporter, putative"/>
    <property type="match status" value="1"/>
</dbReference>
<sequence>MTASKPTEHELEKPKVTQNEWLADAQDATAQEHSMKLRDALKLYPKAALWSLAMSSTIIMEGYDTMLLGNLYAQPAFQRRYGSHVKGDTYQITASWQAGLSNGSSCGQILGLLLAGYVNERFGYRKTMLGGLVSIVGLILITFFAPNMNSLGMFQTTPIAYAAEISPVCLRPYLTNYVNSCWVIGKIIGAGILRGTLQIDGQWAYRVPFAIQWFWPVLLIPVLCFVPESPWWLVRQGRLEDAKKVLQRLTSAGASGLDLDKSVALMVVTTEHERTVNAETTYLACFKGGDLKRTLIAMGIYCAQTLSGNPLRSFSTYFLQQAGFPNDQAFTMTIINHSLALVGGIVSWALLPLFGRRDMYLWSLVIMLVVMVLIGGLGVPQAHSSNTAYSWAIGIILIISSFIYNAGFGPLTNTICCEIPSTLLRSKSIVLARWSYMVTVIVANAITPYQLNPTAWNWGAKTGFFWAGGCLISLVFVYFYVPETKGRTTAEMDILFEQNVSPRHFAKTQVDLVEAIGGDDMEKKI</sequence>
<evidence type="ECO:0000256" key="4">
    <source>
        <dbReference type="ARBA" id="ARBA00022692"/>
    </source>
</evidence>
<feature type="transmembrane region" description="Helical" evidence="8">
    <location>
        <begin position="388"/>
        <end position="408"/>
    </location>
</feature>
<dbReference type="GO" id="GO:0016020">
    <property type="term" value="C:membrane"/>
    <property type="evidence" value="ECO:0007669"/>
    <property type="project" value="UniProtKB-SubCell"/>
</dbReference>
<evidence type="ECO:0000256" key="1">
    <source>
        <dbReference type="ARBA" id="ARBA00004141"/>
    </source>
</evidence>
<feature type="transmembrane region" description="Helical" evidence="8">
    <location>
        <begin position="429"/>
        <end position="451"/>
    </location>
</feature>
<name>A0AAE8SV62_9PEZI</name>
<dbReference type="SUPFAM" id="SSF103473">
    <property type="entry name" value="MFS general substrate transporter"/>
    <property type="match status" value="1"/>
</dbReference>
<evidence type="ECO:0000256" key="6">
    <source>
        <dbReference type="ARBA" id="ARBA00023136"/>
    </source>
</evidence>
<dbReference type="PANTHER" id="PTHR48022:SF5">
    <property type="entry name" value="ALPHA-GLUCOSIDES PERMEASE MPH2-RELATED"/>
    <property type="match status" value="1"/>
</dbReference>
<feature type="transmembrane region" description="Helical" evidence="8">
    <location>
        <begin position="463"/>
        <end position="481"/>
    </location>
</feature>
<dbReference type="GO" id="GO:0005351">
    <property type="term" value="F:carbohydrate:proton symporter activity"/>
    <property type="evidence" value="ECO:0007669"/>
    <property type="project" value="TreeGrafter"/>
</dbReference>
<evidence type="ECO:0000313" key="10">
    <source>
        <dbReference type="EMBL" id="SPO02413.1"/>
    </source>
</evidence>
<feature type="transmembrane region" description="Helical" evidence="8">
    <location>
        <begin position="334"/>
        <end position="354"/>
    </location>
</feature>
<keyword evidence="4 8" id="KW-0812">Transmembrane</keyword>
<dbReference type="InterPro" id="IPR036259">
    <property type="entry name" value="MFS_trans_sf"/>
</dbReference>
<dbReference type="Pfam" id="PF00083">
    <property type="entry name" value="Sugar_tr"/>
    <property type="match status" value="1"/>
</dbReference>
<evidence type="ECO:0000256" key="8">
    <source>
        <dbReference type="SAM" id="Phobius"/>
    </source>
</evidence>
<dbReference type="InterPro" id="IPR020846">
    <property type="entry name" value="MFS_dom"/>
</dbReference>
<comment type="caution">
    <text evidence="10">The sequence shown here is derived from an EMBL/GenBank/DDBJ whole genome shotgun (WGS) entry which is preliminary data.</text>
</comment>
<comment type="subcellular location">
    <subcellularLocation>
        <location evidence="1">Membrane</location>
        <topology evidence="1">Multi-pass membrane protein</topology>
    </subcellularLocation>
</comment>
<dbReference type="AlphaFoldDB" id="A0AAE8SV62"/>
<keyword evidence="11" id="KW-1185">Reference proteome</keyword>
<dbReference type="Gene3D" id="1.20.1250.20">
    <property type="entry name" value="MFS general substrate transporter like domains"/>
    <property type="match status" value="1"/>
</dbReference>
<feature type="domain" description="Major facilitator superfamily (MFS) profile" evidence="9">
    <location>
        <begin position="50"/>
        <end position="485"/>
    </location>
</feature>
<evidence type="ECO:0000256" key="5">
    <source>
        <dbReference type="ARBA" id="ARBA00022989"/>
    </source>
</evidence>
<organism evidence="10 11">
    <name type="scientific">Cephalotrichum gorgonifer</name>
    <dbReference type="NCBI Taxonomy" id="2041049"/>
    <lineage>
        <taxon>Eukaryota</taxon>
        <taxon>Fungi</taxon>
        <taxon>Dikarya</taxon>
        <taxon>Ascomycota</taxon>
        <taxon>Pezizomycotina</taxon>
        <taxon>Sordariomycetes</taxon>
        <taxon>Hypocreomycetidae</taxon>
        <taxon>Microascales</taxon>
        <taxon>Microascaceae</taxon>
        <taxon>Cephalotrichum</taxon>
    </lineage>
</organism>
<dbReference type="InterPro" id="IPR050360">
    <property type="entry name" value="MFS_Sugar_Transporters"/>
</dbReference>
<proteinExistence type="inferred from homology"/>
<evidence type="ECO:0000256" key="7">
    <source>
        <dbReference type="RuleBase" id="RU003346"/>
    </source>
</evidence>
<feature type="transmembrane region" description="Helical" evidence="8">
    <location>
        <begin position="361"/>
        <end position="382"/>
    </location>
</feature>
<keyword evidence="6 8" id="KW-0472">Membrane</keyword>
<comment type="similarity">
    <text evidence="2 7">Belongs to the major facilitator superfamily. Sugar transporter (TC 2.A.1.1) family.</text>
</comment>
<dbReference type="PANTHER" id="PTHR48022">
    <property type="entry name" value="PLASTIDIC GLUCOSE TRANSPORTER 4"/>
    <property type="match status" value="1"/>
</dbReference>
<gene>
    <name evidence="10" type="ORF">DNG_05086</name>
</gene>
<keyword evidence="5 8" id="KW-1133">Transmembrane helix</keyword>
<feature type="transmembrane region" description="Helical" evidence="8">
    <location>
        <begin position="213"/>
        <end position="234"/>
    </location>
</feature>
<reference evidence="10" key="1">
    <citation type="submission" date="2018-03" db="EMBL/GenBank/DDBJ databases">
        <authorList>
            <person name="Guldener U."/>
        </authorList>
    </citation>
    <scope>NUCLEOTIDE SEQUENCE</scope>
</reference>
<dbReference type="InterPro" id="IPR003663">
    <property type="entry name" value="Sugar/inositol_transpt"/>
</dbReference>
<evidence type="ECO:0000256" key="2">
    <source>
        <dbReference type="ARBA" id="ARBA00010992"/>
    </source>
</evidence>
<dbReference type="EMBL" id="ONZQ02000006">
    <property type="protein sequence ID" value="SPO02413.1"/>
    <property type="molecule type" value="Genomic_DNA"/>
</dbReference>
<accession>A0AAE8SV62</accession>
<dbReference type="InterPro" id="IPR005828">
    <property type="entry name" value="MFS_sugar_transport-like"/>
</dbReference>
<dbReference type="Proteomes" id="UP001187682">
    <property type="component" value="Unassembled WGS sequence"/>
</dbReference>
<protein>
    <submittedName>
        <fullName evidence="10">Probable Maltose permease</fullName>
    </submittedName>
</protein>